<reference evidence="1" key="2">
    <citation type="journal article" date="2015" name="Data Brief">
        <title>Shoot transcriptome of the giant reed, Arundo donax.</title>
        <authorList>
            <person name="Barrero R.A."/>
            <person name="Guerrero F.D."/>
            <person name="Moolhuijzen P."/>
            <person name="Goolsby J.A."/>
            <person name="Tidwell J."/>
            <person name="Bellgard S.E."/>
            <person name="Bellgard M.I."/>
        </authorList>
    </citation>
    <scope>NUCLEOTIDE SEQUENCE</scope>
    <source>
        <tissue evidence="1">Shoot tissue taken approximately 20 cm above the soil surface</tissue>
    </source>
</reference>
<dbReference type="EMBL" id="GBRH01256142">
    <property type="protein sequence ID" value="JAD41753.1"/>
    <property type="molecule type" value="Transcribed_RNA"/>
</dbReference>
<reference evidence="1" key="1">
    <citation type="submission" date="2014-09" db="EMBL/GenBank/DDBJ databases">
        <authorList>
            <person name="Magalhaes I.L.F."/>
            <person name="Oliveira U."/>
            <person name="Santos F.R."/>
            <person name="Vidigal T.H.D.A."/>
            <person name="Brescovit A.D."/>
            <person name="Santos A.J."/>
        </authorList>
    </citation>
    <scope>NUCLEOTIDE SEQUENCE</scope>
    <source>
        <tissue evidence="1">Shoot tissue taken approximately 20 cm above the soil surface</tissue>
    </source>
</reference>
<protein>
    <submittedName>
        <fullName evidence="1">Uncharacterized protein</fullName>
    </submittedName>
</protein>
<sequence length="58" mass="6699">MDLFYCNLVTCACVECWMSIVYSDAIRSLNLPVFISYCDHSNICFELYVIGFTTPLFL</sequence>
<organism evidence="1">
    <name type="scientific">Arundo donax</name>
    <name type="common">Giant reed</name>
    <name type="synonym">Donax arundinaceus</name>
    <dbReference type="NCBI Taxonomy" id="35708"/>
    <lineage>
        <taxon>Eukaryota</taxon>
        <taxon>Viridiplantae</taxon>
        <taxon>Streptophyta</taxon>
        <taxon>Embryophyta</taxon>
        <taxon>Tracheophyta</taxon>
        <taxon>Spermatophyta</taxon>
        <taxon>Magnoliopsida</taxon>
        <taxon>Liliopsida</taxon>
        <taxon>Poales</taxon>
        <taxon>Poaceae</taxon>
        <taxon>PACMAD clade</taxon>
        <taxon>Arundinoideae</taxon>
        <taxon>Arundineae</taxon>
        <taxon>Arundo</taxon>
    </lineage>
</organism>
<accession>A0A0A8ZVN3</accession>
<evidence type="ECO:0000313" key="1">
    <source>
        <dbReference type="EMBL" id="JAD41753.1"/>
    </source>
</evidence>
<name>A0A0A8ZVN3_ARUDO</name>
<dbReference type="AlphaFoldDB" id="A0A0A8ZVN3"/>
<proteinExistence type="predicted"/>